<dbReference type="AlphaFoldDB" id="A0A5B8MIX8"/>
<protein>
    <submittedName>
        <fullName evidence="2">Uncharacterized protein</fullName>
    </submittedName>
</protein>
<feature type="compositionally biased region" description="Low complexity" evidence="1">
    <location>
        <begin position="199"/>
        <end position="209"/>
    </location>
</feature>
<dbReference type="Proteomes" id="UP000316726">
    <property type="component" value="Chromosome 4"/>
</dbReference>
<feature type="region of interest" description="Disordered" evidence="1">
    <location>
        <begin position="178"/>
        <end position="233"/>
    </location>
</feature>
<gene>
    <name evidence="2" type="ORF">A3770_04p29310</name>
</gene>
<accession>A0A5B8MIX8</accession>
<name>A0A5B8MIX8_9CHLO</name>
<dbReference type="EMBL" id="CP031037">
    <property type="protein sequence ID" value="QDZ20413.1"/>
    <property type="molecule type" value="Genomic_DNA"/>
</dbReference>
<feature type="region of interest" description="Disordered" evidence="1">
    <location>
        <begin position="320"/>
        <end position="346"/>
    </location>
</feature>
<feature type="region of interest" description="Disordered" evidence="1">
    <location>
        <begin position="1"/>
        <end position="40"/>
    </location>
</feature>
<evidence type="ECO:0000313" key="2">
    <source>
        <dbReference type="EMBL" id="QDZ20413.1"/>
    </source>
</evidence>
<keyword evidence="3" id="KW-1185">Reference proteome</keyword>
<evidence type="ECO:0000313" key="3">
    <source>
        <dbReference type="Proteomes" id="UP000316726"/>
    </source>
</evidence>
<organism evidence="2 3">
    <name type="scientific">Chloropicon primus</name>
    <dbReference type="NCBI Taxonomy" id="1764295"/>
    <lineage>
        <taxon>Eukaryota</taxon>
        <taxon>Viridiplantae</taxon>
        <taxon>Chlorophyta</taxon>
        <taxon>Chloropicophyceae</taxon>
        <taxon>Chloropicales</taxon>
        <taxon>Chloropicaceae</taxon>
        <taxon>Chloropicon</taxon>
    </lineage>
</organism>
<reference evidence="2 3" key="1">
    <citation type="submission" date="2018-07" db="EMBL/GenBank/DDBJ databases">
        <title>The complete nuclear genome of the prasinophyte Chloropicon primus (CCMP1205).</title>
        <authorList>
            <person name="Pombert J.-F."/>
            <person name="Otis C."/>
            <person name="Turmel M."/>
            <person name="Lemieux C."/>
        </authorList>
    </citation>
    <scope>NUCLEOTIDE SEQUENCE [LARGE SCALE GENOMIC DNA]</scope>
    <source>
        <strain evidence="2 3">CCMP1205</strain>
    </source>
</reference>
<evidence type="ECO:0000256" key="1">
    <source>
        <dbReference type="SAM" id="MobiDB-lite"/>
    </source>
</evidence>
<feature type="compositionally biased region" description="Acidic residues" evidence="1">
    <location>
        <begin position="12"/>
        <end position="25"/>
    </location>
</feature>
<sequence length="418" mass="46074">MESQLLNYEDLFGTEEEEEEKEEELLGAVGDSSCDEGGPTEEASAALRLWTSILGAPASLFSFGPTRCLFPQHLRPRIEWSPLLRVPVVLRQQGQLKLTQHLAQVETFLEITEREETLVDTGLKALVERYLFEVLHKDSGFLERVVAKAVAAEEELYEGSKSKQVYRNLLATASSKLREFPSTPSSGSGSPPPAPSSSPPAATLSTPAGFEGGVVPTPPETAGSGGEDSESEIEVVLDGPRPSLHASKARSEAAEKSLLEMRSRHNRKAAIQMQKKLRGEAEVYRELGRVMKINEDIRAKAWAEKIRRAQNHENDLAQCGLLSSSSSSSDGEVEGGEALESRGRKRRPSLRGFIKHALKRHDLGGKDFHTILDKATSKVLARHDKSKDEEAIVRQEGKHIVALVDQYVERGRKRRKGL</sequence>
<proteinExistence type="predicted"/>